<keyword evidence="1" id="KW-0812">Transmembrane</keyword>
<dbReference type="Proteomes" id="UP000276133">
    <property type="component" value="Unassembled WGS sequence"/>
</dbReference>
<sequence>MEGSNLIIFFIRCLAKNFVSLFQFLLQLHSLGPFFLLFLFLGLFDDFSFLLEFFDHLLNPGIPQVHLIAVKLSRLVQHILFFGLFFFVQFVSLNNALIKRVYGGRHFFQSVITGHVMAKRGPHQCRTLFRTWRTIYENNCLILKNRLQGPTRSMASSASGILGPNSDKVSSFESSVLKSTSLADVFSYRFSDKRQPCLSRMGRRNILKILF</sequence>
<evidence type="ECO:0000313" key="2">
    <source>
        <dbReference type="EMBL" id="RNA39252.1"/>
    </source>
</evidence>
<gene>
    <name evidence="2" type="ORF">BpHYR1_025635</name>
</gene>
<reference evidence="2 3" key="1">
    <citation type="journal article" date="2018" name="Sci. Rep.">
        <title>Genomic signatures of local adaptation to the degree of environmental predictability in rotifers.</title>
        <authorList>
            <person name="Franch-Gras L."/>
            <person name="Hahn C."/>
            <person name="Garcia-Roger E.M."/>
            <person name="Carmona M.J."/>
            <person name="Serra M."/>
            <person name="Gomez A."/>
        </authorList>
    </citation>
    <scope>NUCLEOTIDE SEQUENCE [LARGE SCALE GENOMIC DNA]</scope>
    <source>
        <strain evidence="2">HYR1</strain>
    </source>
</reference>
<organism evidence="2 3">
    <name type="scientific">Brachionus plicatilis</name>
    <name type="common">Marine rotifer</name>
    <name type="synonym">Brachionus muelleri</name>
    <dbReference type="NCBI Taxonomy" id="10195"/>
    <lineage>
        <taxon>Eukaryota</taxon>
        <taxon>Metazoa</taxon>
        <taxon>Spiralia</taxon>
        <taxon>Gnathifera</taxon>
        <taxon>Rotifera</taxon>
        <taxon>Eurotatoria</taxon>
        <taxon>Monogononta</taxon>
        <taxon>Pseudotrocha</taxon>
        <taxon>Ploima</taxon>
        <taxon>Brachionidae</taxon>
        <taxon>Brachionus</taxon>
    </lineage>
</organism>
<keyword evidence="1" id="KW-0472">Membrane</keyword>
<comment type="caution">
    <text evidence="2">The sequence shown here is derived from an EMBL/GenBank/DDBJ whole genome shotgun (WGS) entry which is preliminary data.</text>
</comment>
<accession>A0A3M7SU87</accession>
<evidence type="ECO:0000256" key="1">
    <source>
        <dbReference type="SAM" id="Phobius"/>
    </source>
</evidence>
<feature type="transmembrane region" description="Helical" evidence="1">
    <location>
        <begin position="79"/>
        <end position="98"/>
    </location>
</feature>
<keyword evidence="1" id="KW-1133">Transmembrane helix</keyword>
<evidence type="ECO:0000313" key="3">
    <source>
        <dbReference type="Proteomes" id="UP000276133"/>
    </source>
</evidence>
<keyword evidence="3" id="KW-1185">Reference proteome</keyword>
<dbReference type="AlphaFoldDB" id="A0A3M7SU87"/>
<name>A0A3M7SU87_BRAPC</name>
<proteinExistence type="predicted"/>
<protein>
    <submittedName>
        <fullName evidence="2">Uncharacterized protein</fullName>
    </submittedName>
</protein>
<dbReference type="EMBL" id="REGN01000772">
    <property type="protein sequence ID" value="RNA39252.1"/>
    <property type="molecule type" value="Genomic_DNA"/>
</dbReference>